<organism evidence="2 3">
    <name type="scientific">Aeromicrobium phoceense</name>
    <dbReference type="NCBI Taxonomy" id="2754045"/>
    <lineage>
        <taxon>Bacteria</taxon>
        <taxon>Bacillati</taxon>
        <taxon>Actinomycetota</taxon>
        <taxon>Actinomycetes</taxon>
        <taxon>Propionibacteriales</taxon>
        <taxon>Nocardioidaceae</taxon>
        <taxon>Aeromicrobium</taxon>
    </lineage>
</organism>
<evidence type="ECO:0000313" key="2">
    <source>
        <dbReference type="EMBL" id="MBA4609330.1"/>
    </source>
</evidence>
<dbReference type="EMBL" id="JACEOG010000001">
    <property type="protein sequence ID" value="MBA4609330.1"/>
    <property type="molecule type" value="Genomic_DNA"/>
</dbReference>
<dbReference type="NCBIfam" id="TIGR04088">
    <property type="entry name" value="cognate_SipW"/>
    <property type="match status" value="1"/>
</dbReference>
<protein>
    <submittedName>
        <fullName evidence="2">Alternate-type signal peptide domain-containing protein</fullName>
    </submittedName>
</protein>
<comment type="caution">
    <text evidence="2">The sequence shown here is derived from an EMBL/GenBank/DDBJ whole genome shotgun (WGS) entry which is preliminary data.</text>
</comment>
<dbReference type="Proteomes" id="UP000550354">
    <property type="component" value="Unassembled WGS sequence"/>
</dbReference>
<dbReference type="InterPro" id="IPR024006">
    <property type="entry name" value="Alt_signal_exp_actinobact"/>
</dbReference>
<dbReference type="InterPro" id="IPR023833">
    <property type="entry name" value="Signal_pept_SipW-depend-type"/>
</dbReference>
<accession>A0A838XR50</accession>
<dbReference type="RefSeq" id="WP_181756016.1">
    <property type="nucleotide sequence ID" value="NZ_DAMCVE010000001.1"/>
</dbReference>
<keyword evidence="3" id="KW-1185">Reference proteome</keyword>
<feature type="signal peptide" evidence="1">
    <location>
        <begin position="1"/>
        <end position="26"/>
    </location>
</feature>
<dbReference type="AlphaFoldDB" id="A0A838XR50"/>
<proteinExistence type="predicted"/>
<evidence type="ECO:0000256" key="1">
    <source>
        <dbReference type="SAM" id="SignalP"/>
    </source>
</evidence>
<sequence>MNKSTKGAVAAGAAAVLLLGGAGSLAYWNAEGDVVGGNIEAGTLTLTPSGTAATWTLNGTAVAGNDLSSVLVVPGDTLRYTGTWTIGATGDNLQADVDFTGLDGTASVADKMTVTDTYTLDAAPLAAGAEITDANDGDVLGATVVVDFPFGTTVDNTSQGMTLDLTEGNITLTQSDATP</sequence>
<gene>
    <name evidence="2" type="ORF">H1W00_12645</name>
</gene>
<keyword evidence="1" id="KW-0732">Signal</keyword>
<name>A0A838XR50_9ACTN</name>
<dbReference type="NCBIfam" id="TIGR04089">
    <property type="entry name" value="exp_by_SipW_III"/>
    <property type="match status" value="1"/>
</dbReference>
<reference evidence="2 3" key="1">
    <citation type="submission" date="2020-07" db="EMBL/GenBank/DDBJ databases">
        <title>Draft genome and description of Aeromicrobium phoceense strain Marseille-Q0843 isolated from healthy skin swab.</title>
        <authorList>
            <person name="Boxberger M."/>
            <person name="La Scola B."/>
        </authorList>
    </citation>
    <scope>NUCLEOTIDE SEQUENCE [LARGE SCALE GENOMIC DNA]</scope>
    <source>
        <strain evidence="2 3">Marseille-Q0843</strain>
    </source>
</reference>
<feature type="chain" id="PRO_5032349075" evidence="1">
    <location>
        <begin position="27"/>
        <end position="179"/>
    </location>
</feature>
<evidence type="ECO:0000313" key="3">
    <source>
        <dbReference type="Proteomes" id="UP000550354"/>
    </source>
</evidence>